<evidence type="ECO:0000313" key="7">
    <source>
        <dbReference type="Proteomes" id="UP000250928"/>
    </source>
</evidence>
<gene>
    <name evidence="6" type="ORF">C3L24_02395</name>
</gene>
<keyword evidence="3 4" id="KW-0961">Cell wall biogenesis/degradation</keyword>
<dbReference type="InterPro" id="IPR010611">
    <property type="entry name" value="3D_dom"/>
</dbReference>
<dbReference type="Gene3D" id="2.40.240.50">
    <property type="entry name" value="Barwin-like endoglucanases"/>
    <property type="match status" value="1"/>
</dbReference>
<dbReference type="GO" id="GO:0009253">
    <property type="term" value="P:peptidoglycan catabolic process"/>
    <property type="evidence" value="ECO:0007669"/>
    <property type="project" value="TreeGrafter"/>
</dbReference>
<dbReference type="EMBL" id="PQCO01000107">
    <property type="protein sequence ID" value="PUE04859.1"/>
    <property type="molecule type" value="Genomic_DNA"/>
</dbReference>
<dbReference type="Pfam" id="PF06725">
    <property type="entry name" value="3D"/>
    <property type="match status" value="1"/>
</dbReference>
<dbReference type="EC" id="4.2.2.n1" evidence="4"/>
<sequence length="378" mass="41661">MKLIPNRLTIAALLLILVWLPGCTLLLPREAGIGQALSWEALPGWREDDLSQAWPALLSQCRRLASEAAWEAVCRHAEALPAPSPGQARHFFQTHFQPHRIIGTGGAEEGLITGYYEPRLRGSLTPDSRYAHPLYGRPESLLTVDLAELFPELKGKRVRGRLVGNRVVPFFDRSEIDTGPGPLKGSEILWVDDPHDAFFLQIQGSGRVELPDGSTVQVGYADQNGHPYVSIGKRLIEWGELQREEVSLPSIRAWLRANPRRAAGLLNENPSYVFFTLREDRGEGPRGSLNVPLTRERSAAVDRAVIPLGTPIWLSTTLPGEGAATPYRRLLFAQDTGGAINGPVRADVFFGDGTRAERLAGNMKQPGRLFALLPRQTP</sequence>
<dbReference type="Pfam" id="PF03562">
    <property type="entry name" value="MltA"/>
    <property type="match status" value="1"/>
</dbReference>
<dbReference type="GO" id="GO:0004553">
    <property type="term" value="F:hydrolase activity, hydrolyzing O-glycosyl compounds"/>
    <property type="evidence" value="ECO:0007669"/>
    <property type="project" value="InterPro"/>
</dbReference>
<reference evidence="6 7" key="1">
    <citation type="submission" date="2018-01" db="EMBL/GenBank/DDBJ databases">
        <title>Novel co-symbiosis in the lucinid bivalve Phacoides pectinatus.</title>
        <authorList>
            <person name="Lim S.J."/>
            <person name="Davis B.G."/>
            <person name="Gill D.E."/>
            <person name="Engel A.S."/>
            <person name="Anderson L.C."/>
            <person name="Campbell B.J."/>
        </authorList>
    </citation>
    <scope>NUCLEOTIDE SEQUENCE [LARGE SCALE GENOMIC DNA]</scope>
    <source>
        <strain evidence="6">N3_P5</strain>
    </source>
</reference>
<evidence type="ECO:0000259" key="5">
    <source>
        <dbReference type="SMART" id="SM00925"/>
    </source>
</evidence>
<keyword evidence="2 4" id="KW-0456">Lyase</keyword>
<dbReference type="SMART" id="SM00925">
    <property type="entry name" value="MltA"/>
    <property type="match status" value="1"/>
</dbReference>
<accession>A0A6N4E1X2</accession>
<dbReference type="SUPFAM" id="SSF50685">
    <property type="entry name" value="Barwin-like endoglucanases"/>
    <property type="match status" value="1"/>
</dbReference>
<dbReference type="InterPro" id="IPR005300">
    <property type="entry name" value="MltA_B"/>
</dbReference>
<dbReference type="GO" id="GO:0071555">
    <property type="term" value="P:cell wall organization"/>
    <property type="evidence" value="ECO:0007669"/>
    <property type="project" value="UniProtKB-KW"/>
</dbReference>
<protein>
    <recommendedName>
        <fullName evidence="4">Membrane-bound lytic murein transglycosylase A</fullName>
        <ecNumber evidence="4">4.2.2.n1</ecNumber>
    </recommendedName>
    <alternativeName>
        <fullName evidence="4">Murein hydrolase A</fullName>
    </alternativeName>
</protein>
<dbReference type="Gene3D" id="2.40.40.10">
    <property type="entry name" value="RlpA-like domain"/>
    <property type="match status" value="1"/>
</dbReference>
<organism evidence="6 7">
    <name type="scientific">Candidatus Sedimenticola endophacoides</name>
    <dbReference type="NCBI Taxonomy" id="2548426"/>
    <lineage>
        <taxon>Bacteria</taxon>
        <taxon>Pseudomonadati</taxon>
        <taxon>Pseudomonadota</taxon>
        <taxon>Gammaproteobacteria</taxon>
        <taxon>Chromatiales</taxon>
        <taxon>Sedimenticolaceae</taxon>
        <taxon>Sedimenticola</taxon>
    </lineage>
</organism>
<dbReference type="CDD" id="cd14668">
    <property type="entry name" value="mlta_B"/>
    <property type="match status" value="1"/>
</dbReference>
<evidence type="ECO:0000256" key="2">
    <source>
        <dbReference type="ARBA" id="ARBA00023239"/>
    </source>
</evidence>
<comment type="function">
    <text evidence="4">Murein-degrading enzyme. May play a role in recycling of muropeptides during cell elongation and/or cell division.</text>
</comment>
<dbReference type="InterPro" id="IPR036908">
    <property type="entry name" value="RlpA-like_sf"/>
</dbReference>
<dbReference type="CDD" id="cd14485">
    <property type="entry name" value="mltA_like_LT_A"/>
    <property type="match status" value="1"/>
</dbReference>
<dbReference type="GO" id="GO:0008933">
    <property type="term" value="F:peptidoglycan lytic transglycosylase activity"/>
    <property type="evidence" value="ECO:0007669"/>
    <property type="project" value="TreeGrafter"/>
</dbReference>
<feature type="domain" description="Lytic transglycosylase MltA" evidence="5">
    <location>
        <begin position="119"/>
        <end position="276"/>
    </location>
</feature>
<dbReference type="PANTHER" id="PTHR30124">
    <property type="entry name" value="MEMBRANE-BOUND LYTIC MUREIN TRANSGLYCOSYLASE A"/>
    <property type="match status" value="1"/>
</dbReference>
<dbReference type="InterPro" id="IPR026044">
    <property type="entry name" value="MltA"/>
</dbReference>
<evidence type="ECO:0000313" key="6">
    <source>
        <dbReference type="EMBL" id="PUE04859.1"/>
    </source>
</evidence>
<dbReference type="Proteomes" id="UP000250928">
    <property type="component" value="Unassembled WGS sequence"/>
</dbReference>
<dbReference type="PANTHER" id="PTHR30124:SF0">
    <property type="entry name" value="MEMBRANE-BOUND LYTIC MUREIN TRANSGLYCOSYLASE A"/>
    <property type="match status" value="1"/>
</dbReference>
<evidence type="ECO:0000256" key="4">
    <source>
        <dbReference type="PIRNR" id="PIRNR019422"/>
    </source>
</evidence>
<dbReference type="PIRSF" id="PIRSF019422">
    <property type="entry name" value="MltA"/>
    <property type="match status" value="1"/>
</dbReference>
<dbReference type="AlphaFoldDB" id="A0A6N4E1X2"/>
<proteinExistence type="predicted"/>
<dbReference type="GO" id="GO:0019867">
    <property type="term" value="C:outer membrane"/>
    <property type="evidence" value="ECO:0007669"/>
    <property type="project" value="InterPro"/>
</dbReference>
<comment type="catalytic activity">
    <reaction evidence="1 4">
        <text>Exolytic cleavage of the (1-&gt;4)-beta-glycosidic linkage between N-acetylmuramic acid (MurNAc) and N-acetylglucosamine (GlcNAc) residues in peptidoglycan, from either the reducing or the non-reducing ends of the peptidoglycan chains, with concomitant formation of a 1,6-anhydrobond in the MurNAc residue.</text>
        <dbReference type="EC" id="4.2.2.n1"/>
    </reaction>
</comment>
<name>A0A6N4E1X2_9GAMM</name>
<evidence type="ECO:0000256" key="3">
    <source>
        <dbReference type="ARBA" id="ARBA00023316"/>
    </source>
</evidence>
<dbReference type="GO" id="GO:0009254">
    <property type="term" value="P:peptidoglycan turnover"/>
    <property type="evidence" value="ECO:0007669"/>
    <property type="project" value="UniProtKB-UniRule"/>
</dbReference>
<evidence type="ECO:0000256" key="1">
    <source>
        <dbReference type="ARBA" id="ARBA00001420"/>
    </source>
</evidence>
<comment type="caution">
    <text evidence="6">The sequence shown here is derived from an EMBL/GenBank/DDBJ whole genome shotgun (WGS) entry which is preliminary data.</text>
</comment>